<organism evidence="6 7">
    <name type="scientific">Azospirillum doebereinerae</name>
    <dbReference type="NCBI Taxonomy" id="92933"/>
    <lineage>
        <taxon>Bacteria</taxon>
        <taxon>Pseudomonadati</taxon>
        <taxon>Pseudomonadota</taxon>
        <taxon>Alphaproteobacteria</taxon>
        <taxon>Rhodospirillales</taxon>
        <taxon>Azospirillaceae</taxon>
        <taxon>Azospirillum</taxon>
    </lineage>
</organism>
<dbReference type="PRINTS" id="PR01006">
    <property type="entry name" value="FLGHOOKFLIE"/>
</dbReference>
<evidence type="ECO:0000256" key="2">
    <source>
        <dbReference type="ARBA" id="ARBA00009272"/>
    </source>
</evidence>
<gene>
    <name evidence="4 6" type="primary">fliE</name>
    <name evidence="6" type="ORF">EJ913_25310</name>
</gene>
<keyword evidence="6" id="KW-0282">Flagellum</keyword>
<reference evidence="6 7" key="1">
    <citation type="submission" date="2018-12" db="EMBL/GenBank/DDBJ databases">
        <authorList>
            <person name="Yang Y."/>
        </authorList>
    </citation>
    <scope>NUCLEOTIDE SEQUENCE [LARGE SCALE GENOMIC DNA]</scope>
    <source>
        <strain evidence="6 7">GSF71</strain>
    </source>
</reference>
<evidence type="ECO:0000313" key="6">
    <source>
        <dbReference type="EMBL" id="RUQ65239.1"/>
    </source>
</evidence>
<evidence type="ECO:0000256" key="1">
    <source>
        <dbReference type="ARBA" id="ARBA00004117"/>
    </source>
</evidence>
<dbReference type="GO" id="GO:0009425">
    <property type="term" value="C:bacterial-type flagellum basal body"/>
    <property type="evidence" value="ECO:0007669"/>
    <property type="project" value="UniProtKB-SubCell"/>
</dbReference>
<sequence length="100" mass="10254">MINPVNAAAAYASTAARATGPKALGPTEGASFGDVLEQAAKSAIGTMQKSETMSAQAAVGKADLNDVVQAVTNAEVTLQTVTAVRDKVLSAYQEILRMPM</sequence>
<keyword evidence="6" id="KW-0969">Cilium</keyword>
<comment type="caution">
    <text evidence="6">The sequence shown here is derived from an EMBL/GenBank/DDBJ whole genome shotgun (WGS) entry which is preliminary data.</text>
</comment>
<dbReference type="HAMAP" id="MF_00724">
    <property type="entry name" value="FliE"/>
    <property type="match status" value="1"/>
</dbReference>
<dbReference type="GO" id="GO:0003774">
    <property type="term" value="F:cytoskeletal motor activity"/>
    <property type="evidence" value="ECO:0007669"/>
    <property type="project" value="InterPro"/>
</dbReference>
<keyword evidence="3 4" id="KW-0975">Bacterial flagellum</keyword>
<dbReference type="GO" id="GO:0005198">
    <property type="term" value="F:structural molecule activity"/>
    <property type="evidence" value="ECO:0007669"/>
    <property type="project" value="UniProtKB-UniRule"/>
</dbReference>
<dbReference type="PANTHER" id="PTHR34653:SF1">
    <property type="entry name" value="FLAGELLAR HOOK-BASAL BODY COMPLEX PROTEIN FLIE"/>
    <property type="match status" value="1"/>
</dbReference>
<dbReference type="Proteomes" id="UP000280346">
    <property type="component" value="Unassembled WGS sequence"/>
</dbReference>
<keyword evidence="7" id="KW-1185">Reference proteome</keyword>
<dbReference type="GO" id="GO:0071973">
    <property type="term" value="P:bacterial-type flagellum-dependent cell motility"/>
    <property type="evidence" value="ECO:0007669"/>
    <property type="project" value="InterPro"/>
</dbReference>
<evidence type="ECO:0000313" key="7">
    <source>
        <dbReference type="Proteomes" id="UP000280346"/>
    </source>
</evidence>
<comment type="subcellular location">
    <subcellularLocation>
        <location evidence="1 4">Bacterial flagellum basal body</location>
    </subcellularLocation>
</comment>
<dbReference type="RefSeq" id="WP_127003161.1">
    <property type="nucleotide sequence ID" value="NZ_CP173191.1"/>
</dbReference>
<dbReference type="Pfam" id="PF02049">
    <property type="entry name" value="FliE"/>
    <property type="match status" value="1"/>
</dbReference>
<protein>
    <recommendedName>
        <fullName evidence="4 5">Flagellar hook-basal body complex protein FliE</fullName>
    </recommendedName>
</protein>
<evidence type="ECO:0000256" key="5">
    <source>
        <dbReference type="NCBIfam" id="TIGR00205"/>
    </source>
</evidence>
<comment type="similarity">
    <text evidence="2 4">Belongs to the FliE family.</text>
</comment>
<name>A0A3S0V3K5_9PROT</name>
<evidence type="ECO:0000256" key="4">
    <source>
        <dbReference type="HAMAP-Rule" id="MF_00724"/>
    </source>
</evidence>
<accession>A0A3S0V3K5</accession>
<dbReference type="EMBL" id="RZIJ01000026">
    <property type="protein sequence ID" value="RUQ65239.1"/>
    <property type="molecule type" value="Genomic_DNA"/>
</dbReference>
<dbReference type="PANTHER" id="PTHR34653">
    <property type="match status" value="1"/>
</dbReference>
<evidence type="ECO:0000256" key="3">
    <source>
        <dbReference type="ARBA" id="ARBA00023143"/>
    </source>
</evidence>
<keyword evidence="6" id="KW-0966">Cell projection</keyword>
<dbReference type="OrthoDB" id="8481852at2"/>
<dbReference type="InterPro" id="IPR001624">
    <property type="entry name" value="FliE"/>
</dbReference>
<proteinExistence type="inferred from homology"/>
<dbReference type="AlphaFoldDB" id="A0A3S0V3K5"/>
<dbReference type="NCBIfam" id="TIGR00205">
    <property type="entry name" value="fliE"/>
    <property type="match status" value="1"/>
</dbReference>